<dbReference type="PANTHER" id="PTHR13832:SF803">
    <property type="entry name" value="PROTEIN PHOSPHATASE 1G"/>
    <property type="match status" value="1"/>
</dbReference>
<dbReference type="EMBL" id="HBJA01008489">
    <property type="protein sequence ID" value="CAE0791545.1"/>
    <property type="molecule type" value="Transcribed_RNA"/>
</dbReference>
<dbReference type="InterPro" id="IPR036457">
    <property type="entry name" value="PPM-type-like_dom_sf"/>
</dbReference>
<comment type="cofactor">
    <cofactor evidence="1">
        <name>Mn(2+)</name>
        <dbReference type="ChEBI" id="CHEBI:29035"/>
    </cofactor>
</comment>
<evidence type="ECO:0000256" key="5">
    <source>
        <dbReference type="ARBA" id="ARBA00022801"/>
    </source>
</evidence>
<keyword evidence="7 9" id="KW-0904">Protein phosphatase</keyword>
<dbReference type="SUPFAM" id="SSF81606">
    <property type="entry name" value="PP2C-like"/>
    <property type="match status" value="1"/>
</dbReference>
<gene>
    <name evidence="12" type="ORF">EGYM00163_LOCUS2660</name>
</gene>
<dbReference type="PROSITE" id="PS01032">
    <property type="entry name" value="PPM_1"/>
    <property type="match status" value="1"/>
</dbReference>
<evidence type="ECO:0000256" key="8">
    <source>
        <dbReference type="ARBA" id="ARBA00023211"/>
    </source>
</evidence>
<keyword evidence="6" id="KW-0460">Magnesium</keyword>
<reference evidence="12" key="1">
    <citation type="submission" date="2021-01" db="EMBL/GenBank/DDBJ databases">
        <authorList>
            <person name="Corre E."/>
            <person name="Pelletier E."/>
            <person name="Niang G."/>
            <person name="Scheremetjew M."/>
            <person name="Finn R."/>
            <person name="Kale V."/>
            <person name="Holt S."/>
            <person name="Cochrane G."/>
            <person name="Meng A."/>
            <person name="Brown T."/>
            <person name="Cohen L."/>
        </authorList>
    </citation>
    <scope>NUCLEOTIDE SEQUENCE</scope>
    <source>
        <strain evidence="12">CCMP1594</strain>
    </source>
</reference>
<keyword evidence="8" id="KW-0464">Manganese</keyword>
<dbReference type="GO" id="GO:0046872">
    <property type="term" value="F:metal ion binding"/>
    <property type="evidence" value="ECO:0007669"/>
    <property type="project" value="UniProtKB-KW"/>
</dbReference>
<evidence type="ECO:0000256" key="7">
    <source>
        <dbReference type="ARBA" id="ARBA00022912"/>
    </source>
</evidence>
<dbReference type="PROSITE" id="PS51746">
    <property type="entry name" value="PPM_2"/>
    <property type="match status" value="1"/>
</dbReference>
<evidence type="ECO:0000256" key="3">
    <source>
        <dbReference type="ARBA" id="ARBA00013081"/>
    </source>
</evidence>
<name>A0A7S4FF36_9EUGL</name>
<evidence type="ECO:0000256" key="1">
    <source>
        <dbReference type="ARBA" id="ARBA00001936"/>
    </source>
</evidence>
<proteinExistence type="inferred from homology"/>
<dbReference type="Gene3D" id="3.60.40.10">
    <property type="entry name" value="PPM-type phosphatase domain"/>
    <property type="match status" value="1"/>
</dbReference>
<evidence type="ECO:0000256" key="10">
    <source>
        <dbReference type="SAM" id="MobiDB-lite"/>
    </source>
</evidence>
<dbReference type="CDD" id="cd00143">
    <property type="entry name" value="PP2Cc"/>
    <property type="match status" value="1"/>
</dbReference>
<dbReference type="AlphaFoldDB" id="A0A7S4FF36"/>
<feature type="compositionally biased region" description="Low complexity" evidence="10">
    <location>
        <begin position="373"/>
        <end position="387"/>
    </location>
</feature>
<protein>
    <recommendedName>
        <fullName evidence="3">protein-serine/threonine phosphatase</fullName>
        <ecNumber evidence="3">3.1.3.16</ecNumber>
    </recommendedName>
</protein>
<feature type="domain" description="PPM-type phosphatase" evidence="11">
    <location>
        <begin position="1"/>
        <end position="244"/>
    </location>
</feature>
<sequence>MEDEHCCDCTDPSYAFVGVFDGHAGDACAKHCREAFPPKIRKAKKPLKEKVMSKICAKVDESFLTGSADCSGTTATMVLARPHSDGQYMVQFFNIGDSRTIVIKDGKATFATLDHKPTNGVEAKRLRSIGANVDSMDGYLISYDGMKGLAVTRAVGDRDFKSQGKRPDLVTCIPDHSKICCAKGDIVFLACDGVYDVVTNQQIATFVTNGLKKGQSPADVLCKLQDECLALQSSDNMTAMILEFGNGSDYARAAEFRPGLYLPVFGMPFHNAYINMAKKAGLTLAQALDMRHTSLPPKRQAPAGPAMPWPQQEALMYDSAPEAKAADAARTAWFDALVTHIEGQMKERGKRKNSTVILQELQAAMKKKAAELQANGAAGASPAPTAAKRSAASPEGNEYSCRTRQIGPLPAPRRKCIWRSPAAKRPRLNPPSWVVKDKGAGVCLGGAH</sequence>
<dbReference type="PANTHER" id="PTHR13832">
    <property type="entry name" value="PROTEIN PHOSPHATASE 2C"/>
    <property type="match status" value="1"/>
</dbReference>
<evidence type="ECO:0000256" key="2">
    <source>
        <dbReference type="ARBA" id="ARBA00006702"/>
    </source>
</evidence>
<dbReference type="Pfam" id="PF00481">
    <property type="entry name" value="PP2C"/>
    <property type="match status" value="1"/>
</dbReference>
<comment type="similarity">
    <text evidence="2 9">Belongs to the PP2C family.</text>
</comment>
<feature type="region of interest" description="Disordered" evidence="10">
    <location>
        <begin position="373"/>
        <end position="406"/>
    </location>
</feature>
<keyword evidence="4" id="KW-0479">Metal-binding</keyword>
<evidence type="ECO:0000256" key="6">
    <source>
        <dbReference type="ARBA" id="ARBA00022842"/>
    </source>
</evidence>
<accession>A0A7S4FF36</accession>
<dbReference type="EC" id="3.1.3.16" evidence="3"/>
<organism evidence="12">
    <name type="scientific">Eutreptiella gymnastica</name>
    <dbReference type="NCBI Taxonomy" id="73025"/>
    <lineage>
        <taxon>Eukaryota</taxon>
        <taxon>Discoba</taxon>
        <taxon>Euglenozoa</taxon>
        <taxon>Euglenida</taxon>
        <taxon>Spirocuta</taxon>
        <taxon>Euglenophyceae</taxon>
        <taxon>Eutreptiales</taxon>
        <taxon>Eutreptiaceae</taxon>
        <taxon>Eutreptiella</taxon>
    </lineage>
</organism>
<dbReference type="InterPro" id="IPR000222">
    <property type="entry name" value="PP2C_BS"/>
</dbReference>
<evidence type="ECO:0000259" key="11">
    <source>
        <dbReference type="PROSITE" id="PS51746"/>
    </source>
</evidence>
<evidence type="ECO:0000313" key="12">
    <source>
        <dbReference type="EMBL" id="CAE0791545.1"/>
    </source>
</evidence>
<dbReference type="InterPro" id="IPR001932">
    <property type="entry name" value="PPM-type_phosphatase-like_dom"/>
</dbReference>
<dbReference type="GO" id="GO:0004722">
    <property type="term" value="F:protein serine/threonine phosphatase activity"/>
    <property type="evidence" value="ECO:0007669"/>
    <property type="project" value="UniProtKB-EC"/>
</dbReference>
<keyword evidence="5 9" id="KW-0378">Hydrolase</keyword>
<evidence type="ECO:0000256" key="4">
    <source>
        <dbReference type="ARBA" id="ARBA00022723"/>
    </source>
</evidence>
<dbReference type="SMART" id="SM00332">
    <property type="entry name" value="PP2Cc"/>
    <property type="match status" value="1"/>
</dbReference>
<dbReference type="InterPro" id="IPR015655">
    <property type="entry name" value="PP2C"/>
</dbReference>
<evidence type="ECO:0000256" key="9">
    <source>
        <dbReference type="RuleBase" id="RU003465"/>
    </source>
</evidence>